<dbReference type="HOGENOM" id="CLU_017584_5_1_11"/>
<dbReference type="SMART" id="SM00345">
    <property type="entry name" value="HTH_GNTR"/>
    <property type="match status" value="1"/>
</dbReference>
<evidence type="ECO:0000256" key="3">
    <source>
        <dbReference type="ARBA" id="ARBA00023163"/>
    </source>
</evidence>
<organism evidence="5 6">
    <name type="scientific">Mycolicibacterium neoaurum VKM Ac-1815D</name>
    <dbReference type="NCBI Taxonomy" id="700508"/>
    <lineage>
        <taxon>Bacteria</taxon>
        <taxon>Bacillati</taxon>
        <taxon>Actinomycetota</taxon>
        <taxon>Actinomycetes</taxon>
        <taxon>Mycobacteriales</taxon>
        <taxon>Mycobacteriaceae</taxon>
        <taxon>Mycolicibacterium</taxon>
    </lineage>
</organism>
<keyword evidence="1" id="KW-0805">Transcription regulation</keyword>
<dbReference type="SUPFAM" id="SSF46785">
    <property type="entry name" value="Winged helix' DNA-binding domain"/>
    <property type="match status" value="1"/>
</dbReference>
<dbReference type="KEGG" id="mne:D174_16655"/>
<dbReference type="PROSITE" id="PS50949">
    <property type="entry name" value="HTH_GNTR"/>
    <property type="match status" value="1"/>
</dbReference>
<keyword evidence="6" id="KW-1185">Reference proteome</keyword>
<sequence>MIRGEYPPGTPLPEQTLAAEFDISRGTAREALRALRDRGLVEIHPHRGAVVQSIGQQRVSEVFSLRALLECYALRKALSGDLVDGAALTRIRAAFDDLVDSHRHGDVFEVVEADIQLHFVISSTCNEELLLDHLKSIQSETRRAIILTKVLESDTSAEPDTHRPIIEAIEAGDLELAVSRLDEHICQSREQLLTRLRERGEP</sequence>
<dbReference type="InterPro" id="IPR036388">
    <property type="entry name" value="WH-like_DNA-bd_sf"/>
</dbReference>
<keyword evidence="2" id="KW-0238">DNA-binding</keyword>
<dbReference type="AlphaFoldDB" id="V5XJQ8"/>
<name>V5XJQ8_MYCNE</name>
<dbReference type="Pfam" id="PF00392">
    <property type="entry name" value="GntR"/>
    <property type="match status" value="1"/>
</dbReference>
<dbReference type="Pfam" id="PF07729">
    <property type="entry name" value="FCD"/>
    <property type="match status" value="1"/>
</dbReference>
<evidence type="ECO:0000313" key="5">
    <source>
        <dbReference type="EMBL" id="AHC27979.1"/>
    </source>
</evidence>
<keyword evidence="3" id="KW-0804">Transcription</keyword>
<dbReference type="InterPro" id="IPR000524">
    <property type="entry name" value="Tscrpt_reg_HTH_GntR"/>
</dbReference>
<dbReference type="Proteomes" id="UP000018763">
    <property type="component" value="Chromosome"/>
</dbReference>
<evidence type="ECO:0000259" key="4">
    <source>
        <dbReference type="PROSITE" id="PS50949"/>
    </source>
</evidence>
<dbReference type="SMART" id="SM00895">
    <property type="entry name" value="FCD"/>
    <property type="match status" value="1"/>
</dbReference>
<accession>V5XJQ8</accession>
<reference evidence="5 6" key="1">
    <citation type="journal article" date="2014" name="Genome Announc.">
        <title>Complete Genome Sequence of Sterol-Transforming Mycobacterium neoaurum Strain VKM Ac-1815D.</title>
        <authorList>
            <person name="Shtratnikova V.Y."/>
            <person name="Bragin E.Y."/>
            <person name="Dovbnya D.V."/>
            <person name="Pekov Y.A."/>
            <person name="Schelkunov M.I."/>
            <person name="Strizhov N."/>
            <person name="Ivashina T.V."/>
            <person name="Ashapkin V.V."/>
            <person name="Donova M.V."/>
        </authorList>
    </citation>
    <scope>NUCLEOTIDE SEQUENCE [LARGE SCALE GENOMIC DNA]</scope>
    <source>
        <strain evidence="5 6">VKM Ac-1815D</strain>
    </source>
</reference>
<dbReference type="Gene3D" id="1.20.120.530">
    <property type="entry name" value="GntR ligand-binding domain-like"/>
    <property type="match status" value="1"/>
</dbReference>
<dbReference type="eggNOG" id="COG1802">
    <property type="taxonomic scope" value="Bacteria"/>
</dbReference>
<dbReference type="Gene3D" id="1.10.10.10">
    <property type="entry name" value="Winged helix-like DNA-binding domain superfamily/Winged helix DNA-binding domain"/>
    <property type="match status" value="1"/>
</dbReference>
<dbReference type="GO" id="GO:0003677">
    <property type="term" value="F:DNA binding"/>
    <property type="evidence" value="ECO:0007669"/>
    <property type="project" value="UniProtKB-KW"/>
</dbReference>
<dbReference type="EMBL" id="CP006936">
    <property type="protein sequence ID" value="AHC27979.1"/>
    <property type="molecule type" value="Genomic_DNA"/>
</dbReference>
<dbReference type="PRINTS" id="PR00035">
    <property type="entry name" value="HTHGNTR"/>
</dbReference>
<protein>
    <recommendedName>
        <fullName evidence="4">HTH gntR-type domain-containing protein</fullName>
    </recommendedName>
</protein>
<feature type="domain" description="HTH gntR-type" evidence="4">
    <location>
        <begin position="1"/>
        <end position="54"/>
    </location>
</feature>
<evidence type="ECO:0000256" key="1">
    <source>
        <dbReference type="ARBA" id="ARBA00023015"/>
    </source>
</evidence>
<dbReference type="CDD" id="cd07377">
    <property type="entry name" value="WHTH_GntR"/>
    <property type="match status" value="1"/>
</dbReference>
<gene>
    <name evidence="5" type="ORF">D174_16655</name>
</gene>
<proteinExistence type="predicted"/>
<evidence type="ECO:0000313" key="6">
    <source>
        <dbReference type="Proteomes" id="UP000018763"/>
    </source>
</evidence>
<evidence type="ECO:0000256" key="2">
    <source>
        <dbReference type="ARBA" id="ARBA00023125"/>
    </source>
</evidence>
<dbReference type="InterPro" id="IPR011711">
    <property type="entry name" value="GntR_C"/>
</dbReference>
<dbReference type="SUPFAM" id="SSF48008">
    <property type="entry name" value="GntR ligand-binding domain-like"/>
    <property type="match status" value="1"/>
</dbReference>
<dbReference type="InterPro" id="IPR036390">
    <property type="entry name" value="WH_DNA-bd_sf"/>
</dbReference>
<dbReference type="GO" id="GO:0003700">
    <property type="term" value="F:DNA-binding transcription factor activity"/>
    <property type="evidence" value="ECO:0007669"/>
    <property type="project" value="InterPro"/>
</dbReference>
<dbReference type="PANTHER" id="PTHR43537:SF5">
    <property type="entry name" value="UXU OPERON TRANSCRIPTIONAL REGULATOR"/>
    <property type="match status" value="1"/>
</dbReference>
<dbReference type="InterPro" id="IPR008920">
    <property type="entry name" value="TF_FadR/GntR_C"/>
</dbReference>
<dbReference type="PANTHER" id="PTHR43537">
    <property type="entry name" value="TRANSCRIPTIONAL REGULATOR, GNTR FAMILY"/>
    <property type="match status" value="1"/>
</dbReference>